<sequence length="178" mass="20119">MQKQFFSTKEIAMLALMVATCTVGRLMFQFIPNVQPMTAIFLLITLELGVLRGLIVNLLSIIITNLFLGMGVWTISQILSFSVIILVAGLFAKVAIFKRRLWLQILYSVFAGYFFGFVISIIDTKVYGLTNLWAYYLAGLPFDTAHAMGNGAFYLILAPVFKRLFKNYKSEAKRNDSF</sequence>
<dbReference type="Proteomes" id="UP001595969">
    <property type="component" value="Unassembled WGS sequence"/>
</dbReference>
<feature type="transmembrane region" description="Helical" evidence="1">
    <location>
        <begin position="134"/>
        <end position="157"/>
    </location>
</feature>
<accession>A0ABV9MS56</accession>
<proteinExistence type="predicted"/>
<feature type="transmembrane region" description="Helical" evidence="1">
    <location>
        <begin position="40"/>
        <end position="64"/>
    </location>
</feature>
<reference evidence="3" key="1">
    <citation type="journal article" date="2019" name="Int. J. Syst. Evol. Microbiol.">
        <title>The Global Catalogue of Microorganisms (GCM) 10K type strain sequencing project: providing services to taxonomists for standard genome sequencing and annotation.</title>
        <authorList>
            <consortium name="The Broad Institute Genomics Platform"/>
            <consortium name="The Broad Institute Genome Sequencing Center for Infectious Disease"/>
            <person name="Wu L."/>
            <person name="Ma J."/>
        </authorList>
    </citation>
    <scope>NUCLEOTIDE SEQUENCE [LARGE SCALE GENOMIC DNA]</scope>
    <source>
        <strain evidence="3">CGMCC 1.19032</strain>
    </source>
</reference>
<evidence type="ECO:0000256" key="1">
    <source>
        <dbReference type="SAM" id="Phobius"/>
    </source>
</evidence>
<name>A0ABV9MS56_9ENTE</name>
<comment type="caution">
    <text evidence="2">The sequence shown here is derived from an EMBL/GenBank/DDBJ whole genome shotgun (WGS) entry which is preliminary data.</text>
</comment>
<evidence type="ECO:0000313" key="2">
    <source>
        <dbReference type="EMBL" id="MFC4718767.1"/>
    </source>
</evidence>
<dbReference type="EMBL" id="JBHSGS010000016">
    <property type="protein sequence ID" value="MFC4718767.1"/>
    <property type="molecule type" value="Genomic_DNA"/>
</dbReference>
<organism evidence="2 3">
    <name type="scientific">Enterococcus lemanii</name>
    <dbReference type="NCBI Taxonomy" id="1159752"/>
    <lineage>
        <taxon>Bacteria</taxon>
        <taxon>Bacillati</taxon>
        <taxon>Bacillota</taxon>
        <taxon>Bacilli</taxon>
        <taxon>Lactobacillales</taxon>
        <taxon>Enterococcaceae</taxon>
        <taxon>Enterococcus</taxon>
    </lineage>
</organism>
<keyword evidence="1" id="KW-0472">Membrane</keyword>
<keyword evidence="3" id="KW-1185">Reference proteome</keyword>
<dbReference type="Gene3D" id="1.10.1760.20">
    <property type="match status" value="1"/>
</dbReference>
<gene>
    <name evidence="2" type="ORF">ACFO5I_03280</name>
</gene>
<keyword evidence="1" id="KW-1133">Transmembrane helix</keyword>
<evidence type="ECO:0000313" key="3">
    <source>
        <dbReference type="Proteomes" id="UP001595969"/>
    </source>
</evidence>
<protein>
    <submittedName>
        <fullName evidence="2">ECF transporter S component</fullName>
    </submittedName>
</protein>
<dbReference type="RefSeq" id="WP_204653535.1">
    <property type="nucleotide sequence ID" value="NZ_JAFBFD010000010.1"/>
</dbReference>
<feature type="transmembrane region" description="Helical" evidence="1">
    <location>
        <begin position="101"/>
        <end position="122"/>
    </location>
</feature>
<keyword evidence="1" id="KW-0812">Transmembrane</keyword>
<feature type="transmembrane region" description="Helical" evidence="1">
    <location>
        <begin position="12"/>
        <end position="28"/>
    </location>
</feature>
<feature type="transmembrane region" description="Helical" evidence="1">
    <location>
        <begin position="70"/>
        <end position="92"/>
    </location>
</feature>